<proteinExistence type="predicted"/>
<protein>
    <submittedName>
        <fullName evidence="1">Uncharacterized protein</fullName>
    </submittedName>
</protein>
<dbReference type="EMBL" id="CM056744">
    <property type="protein sequence ID" value="KAJ8666419.1"/>
    <property type="molecule type" value="Genomic_DNA"/>
</dbReference>
<organism evidence="1 2">
    <name type="scientific">Eretmocerus hayati</name>
    <dbReference type="NCBI Taxonomy" id="131215"/>
    <lineage>
        <taxon>Eukaryota</taxon>
        <taxon>Metazoa</taxon>
        <taxon>Ecdysozoa</taxon>
        <taxon>Arthropoda</taxon>
        <taxon>Hexapoda</taxon>
        <taxon>Insecta</taxon>
        <taxon>Pterygota</taxon>
        <taxon>Neoptera</taxon>
        <taxon>Endopterygota</taxon>
        <taxon>Hymenoptera</taxon>
        <taxon>Apocrita</taxon>
        <taxon>Proctotrupomorpha</taxon>
        <taxon>Chalcidoidea</taxon>
        <taxon>Aphelinidae</taxon>
        <taxon>Aphelininae</taxon>
        <taxon>Eretmocerus</taxon>
    </lineage>
</organism>
<dbReference type="Proteomes" id="UP001239111">
    <property type="component" value="Chromosome 4"/>
</dbReference>
<gene>
    <name evidence="1" type="ORF">QAD02_008081</name>
</gene>
<sequence>MNLPIVDSRSGTDLRKIPDELWKLPNIGDEILICTTCQRDLQKYEPDSKQESTPQSDKPDSQGSTSQKVNVTQSIDCMLGGRPSSDASVGKRVIEFYSNDENSRQLPGKEDVKSVVQKDGGEHPEDKVSISRFFTSRQKRCVVTSSSGTHEVCVCPTHENVKLMIGGCEFESLFKDSECIGNGKPSFEDLLQEMISGNPTKNCYKGKSESCPSIDATRENLERVFEGEEITEINHPMWVSTDRCTIANVTQDVDDFLNSLMSSFKKLLLHDYIGPKQAKSSSSVNKNLKRGEFAVIEDFAENYPFLVQRSAPGFHWNNDQATLLVVTIFYSEEDGSVAHISLVCISDCLKHDAISVSMYRKKLIEFLEKKFGEIKKSLISRMKHLSSSKKRVPSQIYAIIIRTP</sequence>
<accession>A0ACC2N5U9</accession>
<evidence type="ECO:0000313" key="1">
    <source>
        <dbReference type="EMBL" id="KAJ8666419.1"/>
    </source>
</evidence>
<name>A0ACC2N5U9_9HYME</name>
<evidence type="ECO:0000313" key="2">
    <source>
        <dbReference type="Proteomes" id="UP001239111"/>
    </source>
</evidence>
<keyword evidence="2" id="KW-1185">Reference proteome</keyword>
<comment type="caution">
    <text evidence="1">The sequence shown here is derived from an EMBL/GenBank/DDBJ whole genome shotgun (WGS) entry which is preliminary data.</text>
</comment>
<reference evidence="1" key="1">
    <citation type="submission" date="2023-04" db="EMBL/GenBank/DDBJ databases">
        <title>A chromosome-level genome assembly of the parasitoid wasp Eretmocerus hayati.</title>
        <authorList>
            <person name="Zhong Y."/>
            <person name="Liu S."/>
            <person name="Liu Y."/>
        </authorList>
    </citation>
    <scope>NUCLEOTIDE SEQUENCE</scope>
    <source>
        <strain evidence="1">ZJU_SS_LIU_2023</strain>
    </source>
</reference>